<evidence type="ECO:0008006" key="3">
    <source>
        <dbReference type="Google" id="ProtNLM"/>
    </source>
</evidence>
<reference evidence="1 2" key="1">
    <citation type="journal article" date="2019" name="Int. J. Syst. Evol. Microbiol.">
        <title>The Global Catalogue of Microorganisms (GCM) 10K type strain sequencing project: providing services to taxonomists for standard genome sequencing and annotation.</title>
        <authorList>
            <consortium name="The Broad Institute Genomics Platform"/>
            <consortium name="The Broad Institute Genome Sequencing Center for Infectious Disease"/>
            <person name="Wu L."/>
            <person name="Ma J."/>
        </authorList>
    </citation>
    <scope>NUCLEOTIDE SEQUENCE [LARGE SCALE GENOMIC DNA]</scope>
    <source>
        <strain evidence="1 2">JCM 11756</strain>
    </source>
</reference>
<sequence length="130" mass="14109">MDFKDAWNIAVAEITPQPWDYTTSDGTLTVIPAGLRASKDEAEVVIRVNETEEWVKTPDVQHLIDALTAGESWTSVWSGWGTEVTVADGGVTVAVWEHGVAASVTLPPEQRLPLASAFARAYDVARAWEG</sequence>
<name>A0ABN1Z4R4_9ACTN</name>
<accession>A0ABN1Z4R4</accession>
<comment type="caution">
    <text evidence="1">The sequence shown here is derived from an EMBL/GenBank/DDBJ whole genome shotgun (WGS) entry which is preliminary data.</text>
</comment>
<dbReference type="Proteomes" id="UP001500973">
    <property type="component" value="Unassembled WGS sequence"/>
</dbReference>
<evidence type="ECO:0000313" key="2">
    <source>
        <dbReference type="Proteomes" id="UP001500973"/>
    </source>
</evidence>
<dbReference type="EMBL" id="BAAAIZ010000090">
    <property type="protein sequence ID" value="GAA1431812.1"/>
    <property type="molecule type" value="Genomic_DNA"/>
</dbReference>
<protein>
    <recommendedName>
        <fullName evidence="3">YbjN domain-containing protein</fullName>
    </recommendedName>
</protein>
<keyword evidence="2" id="KW-1185">Reference proteome</keyword>
<proteinExistence type="predicted"/>
<dbReference type="RefSeq" id="WP_344015544.1">
    <property type="nucleotide sequence ID" value="NZ_BAAAIZ010000090.1"/>
</dbReference>
<gene>
    <name evidence="1" type="ORF">GCM10009601_51590</name>
</gene>
<evidence type="ECO:0000313" key="1">
    <source>
        <dbReference type="EMBL" id="GAA1431812.1"/>
    </source>
</evidence>
<organism evidence="1 2">
    <name type="scientific">Streptomyces thermospinosisporus</name>
    <dbReference type="NCBI Taxonomy" id="161482"/>
    <lineage>
        <taxon>Bacteria</taxon>
        <taxon>Bacillati</taxon>
        <taxon>Actinomycetota</taxon>
        <taxon>Actinomycetes</taxon>
        <taxon>Kitasatosporales</taxon>
        <taxon>Streptomycetaceae</taxon>
        <taxon>Streptomyces</taxon>
    </lineage>
</organism>